<evidence type="ECO:0000256" key="2">
    <source>
        <dbReference type="ARBA" id="ARBA00022491"/>
    </source>
</evidence>
<evidence type="ECO:0000313" key="7">
    <source>
        <dbReference type="EMBL" id="RCN40978.1"/>
    </source>
</evidence>
<dbReference type="GO" id="GO:0005654">
    <property type="term" value="C:nucleoplasm"/>
    <property type="evidence" value="ECO:0007669"/>
    <property type="project" value="UniProtKB-ARBA"/>
</dbReference>
<keyword evidence="3" id="KW-0805">Transcription regulation</keyword>
<organism evidence="7 8">
    <name type="scientific">Ancylostoma caninum</name>
    <name type="common">Dog hookworm</name>
    <dbReference type="NCBI Taxonomy" id="29170"/>
    <lineage>
        <taxon>Eukaryota</taxon>
        <taxon>Metazoa</taxon>
        <taxon>Ecdysozoa</taxon>
        <taxon>Nematoda</taxon>
        <taxon>Chromadorea</taxon>
        <taxon>Rhabditida</taxon>
        <taxon>Rhabditina</taxon>
        <taxon>Rhabditomorpha</taxon>
        <taxon>Strongyloidea</taxon>
        <taxon>Ancylostomatidae</taxon>
        <taxon>Ancylostomatinae</taxon>
        <taxon>Ancylostoma</taxon>
    </lineage>
</organism>
<sequence length="306" mass="35708">LSAEIFGVALRPYPFHSLPRPLFAFSLWKSSHSTYSFIRLRSKGHRTEEKTWNAAMTSAKLEQLYKELDQVDAGTHPKYLERLRQIEKVYEEQKEREQIAHELAAERIEYEYRRRKQQIKDDLERKEKELVQTMLADFDEMEKRIEWEYTNMEVSRAGCSNTLDSTKKTLRGRGGVLIEPPTYFNATPKPATPNITPDTRYLLTDSEIAEDVRAFSGDQSSPQKIQRLFEVILVKQKLTYDGKVYKQGEEVHVENLEYGKFPAKMDCITDTVVSFKSTLPWDTRQIHASYSDLTEGRVQIAKKRNN</sequence>
<keyword evidence="4" id="KW-0804">Transcription</keyword>
<name>A0A368GBB5_ANCCA</name>
<keyword evidence="6" id="KW-0175">Coiled coil</keyword>
<dbReference type="EMBL" id="JOJR01000255">
    <property type="protein sequence ID" value="RCN40978.1"/>
    <property type="molecule type" value="Genomic_DNA"/>
</dbReference>
<evidence type="ECO:0008006" key="9">
    <source>
        <dbReference type="Google" id="ProtNLM"/>
    </source>
</evidence>
<accession>A0A368GBB5</accession>
<feature type="non-terminal residue" evidence="7">
    <location>
        <position position="1"/>
    </location>
</feature>
<evidence type="ECO:0000256" key="5">
    <source>
        <dbReference type="ARBA" id="ARBA00023242"/>
    </source>
</evidence>
<dbReference type="AlphaFoldDB" id="A0A368GBB5"/>
<evidence type="ECO:0000313" key="8">
    <source>
        <dbReference type="Proteomes" id="UP000252519"/>
    </source>
</evidence>
<comment type="caution">
    <text evidence="7">The sequence shown here is derived from an EMBL/GenBank/DDBJ whole genome shotgun (WGS) entry which is preliminary data.</text>
</comment>
<dbReference type="InterPro" id="IPR013907">
    <property type="entry name" value="Sds3"/>
</dbReference>
<proteinExistence type="predicted"/>
<evidence type="ECO:0000256" key="3">
    <source>
        <dbReference type="ARBA" id="ARBA00023015"/>
    </source>
</evidence>
<feature type="coiled-coil region" evidence="6">
    <location>
        <begin position="80"/>
        <end position="136"/>
    </location>
</feature>
<dbReference type="SMART" id="SM01401">
    <property type="entry name" value="Sds3"/>
    <property type="match status" value="1"/>
</dbReference>
<reference evidence="7 8" key="1">
    <citation type="submission" date="2014-10" db="EMBL/GenBank/DDBJ databases">
        <title>Draft genome of the hookworm Ancylostoma caninum.</title>
        <authorList>
            <person name="Mitreva M."/>
        </authorList>
    </citation>
    <scope>NUCLEOTIDE SEQUENCE [LARGE SCALE GENOMIC DNA]</scope>
    <source>
        <strain evidence="7 8">Baltimore</strain>
    </source>
</reference>
<keyword evidence="8" id="KW-1185">Reference proteome</keyword>
<evidence type="ECO:0000256" key="6">
    <source>
        <dbReference type="SAM" id="Coils"/>
    </source>
</evidence>
<evidence type="ECO:0000256" key="4">
    <source>
        <dbReference type="ARBA" id="ARBA00023163"/>
    </source>
</evidence>
<protein>
    <recommendedName>
        <fullName evidence="9">Sds3-like protein</fullName>
    </recommendedName>
</protein>
<evidence type="ECO:0000256" key="1">
    <source>
        <dbReference type="ARBA" id="ARBA00004123"/>
    </source>
</evidence>
<dbReference type="GO" id="GO:0010468">
    <property type="term" value="P:regulation of gene expression"/>
    <property type="evidence" value="ECO:0007669"/>
    <property type="project" value="UniProtKB-ARBA"/>
</dbReference>
<dbReference type="PANTHER" id="PTHR21964">
    <property type="entry name" value="BREAST CANCER METASTASIS-SUPPRESSOR 1"/>
    <property type="match status" value="1"/>
</dbReference>
<keyword evidence="2" id="KW-0678">Repressor</keyword>
<dbReference type="Proteomes" id="UP000252519">
    <property type="component" value="Unassembled WGS sequence"/>
</dbReference>
<comment type="subcellular location">
    <subcellularLocation>
        <location evidence="1">Nucleus</location>
    </subcellularLocation>
</comment>
<keyword evidence="5" id="KW-0539">Nucleus</keyword>
<gene>
    <name evidence="7" type="ORF">ANCCAN_13083</name>
</gene>
<dbReference type="Pfam" id="PF08598">
    <property type="entry name" value="Sds3"/>
    <property type="match status" value="1"/>
</dbReference>
<dbReference type="OrthoDB" id="70376at2759"/>